<evidence type="ECO:0000313" key="4">
    <source>
        <dbReference type="EMBL" id="SDF82965.1"/>
    </source>
</evidence>
<comment type="catalytic activity">
    <reaction evidence="3">
        <text>Endonucleolytic cleavage of RNA, removing 5'-extranucleotides from tRNA precursor.</text>
        <dbReference type="EC" id="3.1.26.5"/>
    </reaction>
</comment>
<gene>
    <name evidence="3" type="primary">rnp2</name>
    <name evidence="4" type="ORF">SAMN04488589_1454</name>
</gene>
<keyword evidence="2 3" id="KW-0378">Hydrolase</keyword>
<dbReference type="Proteomes" id="UP000199259">
    <property type="component" value="Unassembled WGS sequence"/>
</dbReference>
<protein>
    <recommendedName>
        <fullName evidence="3">Ribonuclease P protein component 2</fullName>
        <shortName evidence="3">RNase P component 2</shortName>
        <ecNumber evidence="3">3.1.26.5</ecNumber>
    </recommendedName>
    <alternativeName>
        <fullName evidence="3">Pop5</fullName>
    </alternativeName>
</protein>
<organism evidence="4 5">
    <name type="scientific">Methanolobus vulcani</name>
    <dbReference type="NCBI Taxonomy" id="38026"/>
    <lineage>
        <taxon>Archaea</taxon>
        <taxon>Methanobacteriati</taxon>
        <taxon>Methanobacteriota</taxon>
        <taxon>Stenosarchaea group</taxon>
        <taxon>Methanomicrobia</taxon>
        <taxon>Methanosarcinales</taxon>
        <taxon>Methanosarcinaceae</taxon>
        <taxon>Methanolobus</taxon>
    </lineage>
</organism>
<comment type="function">
    <text evidence="3">Part of ribonuclease P, a protein complex that generates mature tRNA molecules by cleaving their 5'-ends.</text>
</comment>
<comment type="subcellular location">
    <subcellularLocation>
        <location evidence="3">Cytoplasm</location>
    </subcellularLocation>
</comment>
<dbReference type="AlphaFoldDB" id="A0A7Z7AZC5"/>
<dbReference type="HAMAP" id="MF_00755">
    <property type="entry name" value="RNase_P_2"/>
    <property type="match status" value="1"/>
</dbReference>
<comment type="caution">
    <text evidence="4">The sequence shown here is derived from an EMBL/GenBank/DDBJ whole genome shotgun (WGS) entry which is preliminary data.</text>
</comment>
<dbReference type="Gene3D" id="3.30.70.3250">
    <property type="entry name" value="Ribonuclease P, Pop5 subunit"/>
    <property type="match status" value="1"/>
</dbReference>
<dbReference type="InterPro" id="IPR002759">
    <property type="entry name" value="Pop5/Rpp14/Rnp2-like"/>
</dbReference>
<dbReference type="EC" id="3.1.26.5" evidence="3"/>
<dbReference type="Pfam" id="PF01900">
    <property type="entry name" value="RNase_P_Rpp14"/>
    <property type="match status" value="1"/>
</dbReference>
<dbReference type="EMBL" id="FNCA01000004">
    <property type="protein sequence ID" value="SDF82965.1"/>
    <property type="molecule type" value="Genomic_DNA"/>
</dbReference>
<evidence type="ECO:0000256" key="3">
    <source>
        <dbReference type="HAMAP-Rule" id="MF_00755"/>
    </source>
</evidence>
<evidence type="ECO:0000256" key="1">
    <source>
        <dbReference type="ARBA" id="ARBA00022694"/>
    </source>
</evidence>
<name>A0A7Z7AZC5_9EURY</name>
<dbReference type="PIRSF" id="PIRSF004952">
    <property type="entry name" value="RNase_P_2"/>
    <property type="match status" value="1"/>
</dbReference>
<dbReference type="OrthoDB" id="19261at2157"/>
<keyword evidence="3" id="KW-0963">Cytoplasm</keyword>
<evidence type="ECO:0000313" key="5">
    <source>
        <dbReference type="Proteomes" id="UP000199259"/>
    </source>
</evidence>
<keyword evidence="1 3" id="KW-0819">tRNA processing</keyword>
<keyword evidence="3" id="KW-0255">Endonuclease</keyword>
<keyword evidence="3" id="KW-0540">Nuclease</keyword>
<dbReference type="RefSeq" id="WP_091709810.1">
    <property type="nucleotide sequence ID" value="NZ_FNCA01000004.1"/>
</dbReference>
<dbReference type="SUPFAM" id="SSF160350">
    <property type="entry name" value="Rnp2-like"/>
    <property type="match status" value="1"/>
</dbReference>
<accession>A0A7Z7AZC5</accession>
<dbReference type="InterPro" id="IPR038085">
    <property type="entry name" value="Rnp2-like_sf"/>
</dbReference>
<comment type="subunit">
    <text evidence="3">Consists of a catalytic RNA component and at least 4-5 protein subunits.</text>
</comment>
<proteinExistence type="inferred from homology"/>
<dbReference type="GO" id="GO:0030677">
    <property type="term" value="C:ribonuclease P complex"/>
    <property type="evidence" value="ECO:0007669"/>
    <property type="project" value="UniProtKB-UniRule"/>
</dbReference>
<dbReference type="GO" id="GO:0004526">
    <property type="term" value="F:ribonuclease P activity"/>
    <property type="evidence" value="ECO:0007669"/>
    <property type="project" value="UniProtKB-UniRule"/>
</dbReference>
<dbReference type="GO" id="GO:0005737">
    <property type="term" value="C:cytoplasm"/>
    <property type="evidence" value="ECO:0007669"/>
    <property type="project" value="UniProtKB-SubCell"/>
</dbReference>
<reference evidence="4 5" key="1">
    <citation type="submission" date="2016-10" db="EMBL/GenBank/DDBJ databases">
        <authorList>
            <person name="Varghese N."/>
            <person name="Submissions S."/>
        </authorList>
    </citation>
    <scope>NUCLEOTIDE SEQUENCE [LARGE SCALE GENOMIC DNA]</scope>
    <source>
        <strain evidence="4 5">PL 12/M</strain>
    </source>
</reference>
<comment type="similarity">
    <text evidence="3">Belongs to the eukaryotic/archaeal RNase P protein component 2 family.</text>
</comment>
<dbReference type="GO" id="GO:0001682">
    <property type="term" value="P:tRNA 5'-leader removal"/>
    <property type="evidence" value="ECO:0007669"/>
    <property type="project" value="UniProtKB-UniRule"/>
</dbReference>
<sequence>MKILPPTMRENKRYLAFELIAEENSLVSRDELIREIFSASGSLLGDLGSSECNIWLFAFDDNKGVISCDRDHVSQTRAVLATITNVKGKRVLIHVLGVSGTVLGATKKYLEGVGIFNPEEQSHINE</sequence>
<evidence type="ECO:0000256" key="2">
    <source>
        <dbReference type="ARBA" id="ARBA00022801"/>
    </source>
</evidence>
<keyword evidence="5" id="KW-1185">Reference proteome</keyword>
<dbReference type="InterPro" id="IPR016434">
    <property type="entry name" value="Rnp2_archaea"/>
</dbReference>